<proteinExistence type="predicted"/>
<evidence type="ECO:0000313" key="2">
    <source>
        <dbReference type="EMBL" id="EKF27752.1"/>
    </source>
</evidence>
<dbReference type="Proteomes" id="UP000007350">
    <property type="component" value="Unassembled WGS sequence"/>
</dbReference>
<sequence length="424" mass="46954">MPRFSQGFSDFIDHYILLLAARFHAPLDAVSFFEGDPDEPWEKVARCVRDVLLHPQTEEERREVAHVDLSLFDAQLCRERALYFTWRLREDAANDATKSAAAAGASARIQSTEKMSGKPKGHAAAPSQFDITKDSLRDEVERIYTAVRKNLPSTFGLRPPGNGASDNSHGNDDGDVQLGDRSNSSSSDDDDGESLDAVEFTLRSEEEMKRDVAIAEAREALLAKIQEMQAEFFAQHRRWIDVPVDIDVVPTHGKAVDGGVPELQPDVKAADHQPLSKSAMREALAAAETPAVSQKKKTTSTAKGDVAESPLNAGMASPAHLLEALRRSIHVNRPPRPSQMREEDYEADYGDVVTAPFIGEDIRTEKKFDMYQKISQVNDSRVPQENSLPRDSLKGNVTFQTTRASRWSIVEYDGEADEDSDDAS</sequence>
<organism evidence="2 3">
    <name type="scientific">Trypanosoma cruzi marinkellei</name>
    <dbReference type="NCBI Taxonomy" id="85056"/>
    <lineage>
        <taxon>Eukaryota</taxon>
        <taxon>Discoba</taxon>
        <taxon>Euglenozoa</taxon>
        <taxon>Kinetoplastea</taxon>
        <taxon>Metakinetoplastina</taxon>
        <taxon>Trypanosomatida</taxon>
        <taxon>Trypanosomatidae</taxon>
        <taxon>Trypanosoma</taxon>
        <taxon>Schizotrypanum</taxon>
    </lineage>
</organism>
<evidence type="ECO:0000256" key="1">
    <source>
        <dbReference type="SAM" id="MobiDB-lite"/>
    </source>
</evidence>
<feature type="region of interest" description="Disordered" evidence="1">
    <location>
        <begin position="154"/>
        <end position="195"/>
    </location>
</feature>
<gene>
    <name evidence="2" type="ORF">MOQ_008517</name>
</gene>
<feature type="region of interest" description="Disordered" evidence="1">
    <location>
        <begin position="287"/>
        <end position="312"/>
    </location>
</feature>
<protein>
    <submittedName>
        <fullName evidence="2">Uncharacterized protein</fullName>
    </submittedName>
</protein>
<dbReference type="AlphaFoldDB" id="K2NFG7"/>
<name>K2NFG7_TRYCR</name>
<dbReference type="OrthoDB" id="273785at2759"/>
<reference evidence="2 3" key="1">
    <citation type="journal article" date="2012" name="BMC Genomics">
        <title>Comparative genomic analysis of human infective Trypanosoma cruzi lineages with the bat-restricted subspecies T. cruzi marinkellei.</title>
        <authorList>
            <person name="Franzen O."/>
            <person name="Talavera-Lopez C."/>
            <person name="Ochaya S."/>
            <person name="Butler C.E."/>
            <person name="Messenger L.A."/>
            <person name="Lewis M.D."/>
            <person name="Llewellyn M.S."/>
            <person name="Marinkelle C.J."/>
            <person name="Tyler K.M."/>
            <person name="Miles M.A."/>
            <person name="Andersson B."/>
        </authorList>
    </citation>
    <scope>NUCLEOTIDE SEQUENCE [LARGE SCALE GENOMIC DNA]</scope>
    <source>
        <strain evidence="2 3">B7</strain>
    </source>
</reference>
<feature type="region of interest" description="Disordered" evidence="1">
    <location>
        <begin position="103"/>
        <end position="132"/>
    </location>
</feature>
<keyword evidence="3" id="KW-1185">Reference proteome</keyword>
<comment type="caution">
    <text evidence="2">The sequence shown here is derived from an EMBL/GenBank/DDBJ whole genome shotgun (WGS) entry which is preliminary data.</text>
</comment>
<evidence type="ECO:0000313" key="3">
    <source>
        <dbReference type="Proteomes" id="UP000007350"/>
    </source>
</evidence>
<accession>K2NFG7</accession>
<dbReference type="EMBL" id="AHKC01017416">
    <property type="protein sequence ID" value="EKF27752.1"/>
    <property type="molecule type" value="Genomic_DNA"/>
</dbReference>